<dbReference type="InterPro" id="IPR052173">
    <property type="entry name" value="Beta-lactam_resp_regulator"/>
</dbReference>
<evidence type="ECO:0000313" key="5">
    <source>
        <dbReference type="Proteomes" id="UP000199400"/>
    </source>
</evidence>
<protein>
    <submittedName>
        <fullName evidence="4">Signal transducer regulating beta-lactamase production, contains metallopeptidase domain</fullName>
    </submittedName>
</protein>
<dbReference type="AlphaFoldDB" id="A0A1I2G6T8"/>
<dbReference type="EMBL" id="FOMX01000030">
    <property type="protein sequence ID" value="SFF12700.1"/>
    <property type="molecule type" value="Genomic_DNA"/>
</dbReference>
<feature type="domain" description="Peptidase M56" evidence="3">
    <location>
        <begin position="73"/>
        <end position="236"/>
    </location>
</feature>
<reference evidence="5" key="1">
    <citation type="submission" date="2016-10" db="EMBL/GenBank/DDBJ databases">
        <authorList>
            <person name="Varghese N."/>
            <person name="Submissions S."/>
        </authorList>
    </citation>
    <scope>NUCLEOTIDE SEQUENCE [LARGE SCALE GENOMIC DNA]</scope>
    <source>
        <strain evidence="5">ATCC 25963</strain>
    </source>
</reference>
<proteinExistence type="predicted"/>
<dbReference type="PANTHER" id="PTHR34978">
    <property type="entry name" value="POSSIBLE SENSOR-TRANSDUCER PROTEIN BLAR"/>
    <property type="match status" value="1"/>
</dbReference>
<sequence length="314" mass="33120">MTDASAAALWLGSLELVGALVFASAGLLDMCARRRSAAVRRQIWALAIAVALVLPLPRLALAASGLRLPDGLAAGLLAVWAIGATSLLVRLVRGHALARRRALEGAPMVAGPWHETALEFAGGPRVELRACASARTPMVVGIWQPIVVVPAAMLEAPPAERRALLAHELAHVARGDCLMALAGGLARAIYWPDPLAWWALRRLRAHAEDAADDAALRTGIPSSSYAAQLVAVARAQLERAGRVAADGLRARVRGVLDVRRIRSREPGELRWGVPRLIGAALVLATMVTACEARSAEEPGAGGASRRASERRVAE</sequence>
<name>A0A1I2G6T8_9BACT</name>
<feature type="transmembrane region" description="Helical" evidence="2">
    <location>
        <begin position="43"/>
        <end position="66"/>
    </location>
</feature>
<accession>A0A1I2G6T8</accession>
<organism evidence="4 5">
    <name type="scientific">Nannocystis exedens</name>
    <dbReference type="NCBI Taxonomy" id="54"/>
    <lineage>
        <taxon>Bacteria</taxon>
        <taxon>Pseudomonadati</taxon>
        <taxon>Myxococcota</taxon>
        <taxon>Polyangia</taxon>
        <taxon>Nannocystales</taxon>
        <taxon>Nannocystaceae</taxon>
        <taxon>Nannocystis</taxon>
    </lineage>
</organism>
<keyword evidence="2" id="KW-0812">Transmembrane</keyword>
<keyword evidence="5" id="KW-1185">Reference proteome</keyword>
<feature type="transmembrane region" description="Helical" evidence="2">
    <location>
        <begin position="72"/>
        <end position="92"/>
    </location>
</feature>
<dbReference type="Proteomes" id="UP000199400">
    <property type="component" value="Unassembled WGS sequence"/>
</dbReference>
<dbReference type="STRING" id="54.SAMN02745121_07066"/>
<dbReference type="RefSeq" id="WP_096325726.1">
    <property type="nucleotide sequence ID" value="NZ_FOMX01000030.1"/>
</dbReference>
<dbReference type="InterPro" id="IPR008756">
    <property type="entry name" value="Peptidase_M56"/>
</dbReference>
<keyword evidence="2" id="KW-1133">Transmembrane helix</keyword>
<feature type="transmembrane region" description="Helical" evidence="2">
    <location>
        <begin position="6"/>
        <end position="31"/>
    </location>
</feature>
<dbReference type="PANTHER" id="PTHR34978:SF3">
    <property type="entry name" value="SLR0241 PROTEIN"/>
    <property type="match status" value="1"/>
</dbReference>
<evidence type="ECO:0000256" key="2">
    <source>
        <dbReference type="SAM" id="Phobius"/>
    </source>
</evidence>
<keyword evidence="2" id="KW-0472">Membrane</keyword>
<evidence type="ECO:0000256" key="1">
    <source>
        <dbReference type="SAM" id="MobiDB-lite"/>
    </source>
</evidence>
<dbReference type="Pfam" id="PF05569">
    <property type="entry name" value="Peptidase_M56"/>
    <property type="match status" value="1"/>
</dbReference>
<dbReference type="CDD" id="cd07341">
    <property type="entry name" value="M56_BlaR1_MecR1_like"/>
    <property type="match status" value="1"/>
</dbReference>
<evidence type="ECO:0000259" key="3">
    <source>
        <dbReference type="Pfam" id="PF05569"/>
    </source>
</evidence>
<gene>
    <name evidence="4" type="ORF">SAMN02745121_07066</name>
</gene>
<feature type="region of interest" description="Disordered" evidence="1">
    <location>
        <begin position="294"/>
        <end position="314"/>
    </location>
</feature>
<evidence type="ECO:0000313" key="4">
    <source>
        <dbReference type="EMBL" id="SFF12700.1"/>
    </source>
</evidence>